<protein>
    <submittedName>
        <fullName evidence="1">Uncharacterized protein</fullName>
    </submittedName>
</protein>
<evidence type="ECO:0000313" key="2">
    <source>
        <dbReference type="Proteomes" id="UP000649955"/>
    </source>
</evidence>
<evidence type="ECO:0000313" key="1">
    <source>
        <dbReference type="EMBL" id="GHG31354.1"/>
    </source>
</evidence>
<name>A0ABQ3KM72_9PSEU</name>
<keyword evidence="2" id="KW-1185">Reference proteome</keyword>
<proteinExistence type="predicted"/>
<organism evidence="1 2">
    <name type="scientific">Amycolatopsis bullii</name>
    <dbReference type="NCBI Taxonomy" id="941987"/>
    <lineage>
        <taxon>Bacteria</taxon>
        <taxon>Bacillati</taxon>
        <taxon>Actinomycetota</taxon>
        <taxon>Actinomycetes</taxon>
        <taxon>Pseudonocardiales</taxon>
        <taxon>Pseudonocardiaceae</taxon>
        <taxon>Amycolatopsis</taxon>
    </lineage>
</organism>
<dbReference type="Proteomes" id="UP000649955">
    <property type="component" value="Unassembled WGS sequence"/>
</dbReference>
<gene>
    <name evidence="1" type="ORF">GCM10017567_59360</name>
</gene>
<reference evidence="2" key="1">
    <citation type="journal article" date="2019" name="Int. J. Syst. Evol. Microbiol.">
        <title>The Global Catalogue of Microorganisms (GCM) 10K type strain sequencing project: providing services to taxonomists for standard genome sequencing and annotation.</title>
        <authorList>
            <consortium name="The Broad Institute Genomics Platform"/>
            <consortium name="The Broad Institute Genome Sequencing Center for Infectious Disease"/>
            <person name="Wu L."/>
            <person name="Ma J."/>
        </authorList>
    </citation>
    <scope>NUCLEOTIDE SEQUENCE [LARGE SCALE GENOMIC DNA]</scope>
    <source>
        <strain evidence="2">CGMCC 4.7680</strain>
    </source>
</reference>
<comment type="caution">
    <text evidence="1">The sequence shown here is derived from an EMBL/GenBank/DDBJ whole genome shotgun (WGS) entry which is preliminary data.</text>
</comment>
<sequence length="81" mass="8143">MVCLATFAELVLGSGTLGPAAAFAMPVVLTIVITKAQVSTVVSVLERLKAASRIVPPGTGRSGLGDTVVRPISPEVPGTQA</sequence>
<accession>A0ABQ3KM72</accession>
<dbReference type="EMBL" id="BNAW01000032">
    <property type="protein sequence ID" value="GHG31354.1"/>
    <property type="molecule type" value="Genomic_DNA"/>
</dbReference>